<evidence type="ECO:0000313" key="6">
    <source>
        <dbReference type="Proteomes" id="UP000070501"/>
    </source>
</evidence>
<proteinExistence type="inferred from homology"/>
<dbReference type="Gene3D" id="3.30.559.10">
    <property type="entry name" value="Chloramphenicol acetyltransferase-like domain"/>
    <property type="match status" value="2"/>
</dbReference>
<comment type="pathway">
    <text evidence="1">Secondary metabolite biosynthesis.</text>
</comment>
<dbReference type="EMBL" id="KQ964257">
    <property type="protein sequence ID" value="KXJ88747.1"/>
    <property type="molecule type" value="Genomic_DNA"/>
</dbReference>
<comment type="similarity">
    <text evidence="2">Belongs to the plant acyltransferase family.</text>
</comment>
<evidence type="ECO:0000313" key="5">
    <source>
        <dbReference type="EMBL" id="KXJ88747.1"/>
    </source>
</evidence>
<keyword evidence="3" id="KW-0808">Transferase</keyword>
<dbReference type="InterPro" id="IPR051283">
    <property type="entry name" value="Sec_Metabolite_Acyltrans"/>
</dbReference>
<evidence type="ECO:0000256" key="2">
    <source>
        <dbReference type="ARBA" id="ARBA00009861"/>
    </source>
</evidence>
<name>A0A136IV04_9PEZI</name>
<organism evidence="5 6">
    <name type="scientific">Microdochium bolleyi</name>
    <dbReference type="NCBI Taxonomy" id="196109"/>
    <lineage>
        <taxon>Eukaryota</taxon>
        <taxon>Fungi</taxon>
        <taxon>Dikarya</taxon>
        <taxon>Ascomycota</taxon>
        <taxon>Pezizomycotina</taxon>
        <taxon>Sordariomycetes</taxon>
        <taxon>Xylariomycetidae</taxon>
        <taxon>Xylariales</taxon>
        <taxon>Microdochiaceae</taxon>
        <taxon>Microdochium</taxon>
    </lineage>
</organism>
<evidence type="ECO:0008006" key="7">
    <source>
        <dbReference type="Google" id="ProtNLM"/>
    </source>
</evidence>
<evidence type="ECO:0000256" key="3">
    <source>
        <dbReference type="ARBA" id="ARBA00022679"/>
    </source>
</evidence>
<reference evidence="6" key="1">
    <citation type="submission" date="2016-02" db="EMBL/GenBank/DDBJ databases">
        <title>Draft genome sequence of Microdochium bolleyi, a fungal endophyte of beachgrass.</title>
        <authorList>
            <consortium name="DOE Joint Genome Institute"/>
            <person name="David A.S."/>
            <person name="May G."/>
            <person name="Haridas S."/>
            <person name="Lim J."/>
            <person name="Wang M."/>
            <person name="Labutti K."/>
            <person name="Lipzen A."/>
            <person name="Barry K."/>
            <person name="Grigoriev I.V."/>
        </authorList>
    </citation>
    <scope>NUCLEOTIDE SEQUENCE [LARGE SCALE GENOMIC DNA]</scope>
    <source>
        <strain evidence="6">J235TASD1</strain>
    </source>
</reference>
<dbReference type="OrthoDB" id="21502at2759"/>
<dbReference type="InterPro" id="IPR023213">
    <property type="entry name" value="CAT-like_dom_sf"/>
</dbReference>
<dbReference type="Pfam" id="PF02458">
    <property type="entry name" value="Transferase"/>
    <property type="match status" value="1"/>
</dbReference>
<sequence>MDVIWRLLGSPARIAPPRVQSDDVYPVHMLDDTKTLRGIVVAWTMRVDDVLDPEKLHGALARLLEIGDWKKLGGRLRVKDDGGLELHVPQPFTTERPAVSYSHEVIPMNIADHPLAKRFPSRTVGPSVQPGPPAFRSFAARQGAPTTLEDFIYTDNPQLSLHITSFQDTTLLGLSFPHTAMDVMGQQALLRSWCLVLAGRESDVPPLLGAREDRLIAAVKNNGAKEDFKLASKVMQGFGLLKFGMRFALDMARNPVVETKSIFLPQATVAALRKQVEMDLGPSEDGKAPFISTGDVLTAWATRAIASSLPQPRPVTVLHALNTRFRLKPLIEAQGVFVQNMAVAAYTFLSADEALDSLGQIALENRRQLAEQATEGQVLSFLHELLKDSKTGGDPRVLCGDSDALLLPFTNWDRANMYETADFGPAVMDATKTSTRSSPPGTLSYHHADSMVDSSAGRNVVVVLGKDHGGNYWLTGLLLPATWARIEEEFMTLCA</sequence>
<gene>
    <name evidence="5" type="ORF">Micbo1qcDRAFT_189807</name>
</gene>
<dbReference type="Proteomes" id="UP000070501">
    <property type="component" value="Unassembled WGS sequence"/>
</dbReference>
<dbReference type="PANTHER" id="PTHR31896">
    <property type="entry name" value="FAMILY REGULATORY PROTEIN, PUTATIVE (AFU_ORTHOLOGUE AFUA_3G14730)-RELATED"/>
    <property type="match status" value="1"/>
</dbReference>
<dbReference type="AlphaFoldDB" id="A0A136IV04"/>
<dbReference type="InParanoid" id="A0A136IV04"/>
<evidence type="ECO:0000256" key="4">
    <source>
        <dbReference type="ARBA" id="ARBA00023315"/>
    </source>
</evidence>
<evidence type="ECO:0000256" key="1">
    <source>
        <dbReference type="ARBA" id="ARBA00005179"/>
    </source>
</evidence>
<keyword evidence="6" id="KW-1185">Reference proteome</keyword>
<dbReference type="GO" id="GO:0016746">
    <property type="term" value="F:acyltransferase activity"/>
    <property type="evidence" value="ECO:0007669"/>
    <property type="project" value="UniProtKB-KW"/>
</dbReference>
<keyword evidence="4" id="KW-0012">Acyltransferase</keyword>
<accession>A0A136IV04</accession>
<dbReference type="PANTHER" id="PTHR31896:SF69">
    <property type="entry name" value="FAMILY REGULATORY PROTEIN, PUTATIVE (AFU_ORTHOLOGUE AFUA_3G14730)-RELATED"/>
    <property type="match status" value="1"/>
</dbReference>
<protein>
    <recommendedName>
        <fullName evidence="7">BCL5p</fullName>
    </recommendedName>
</protein>